<dbReference type="InterPro" id="IPR036873">
    <property type="entry name" value="Rhodanese-like_dom_sf"/>
</dbReference>
<feature type="region of interest" description="Disordered" evidence="3">
    <location>
        <begin position="272"/>
        <end position="293"/>
    </location>
</feature>
<gene>
    <name evidence="6" type="ORF">D7318_02190</name>
    <name evidence="5" type="ORF">D7319_00705</name>
</gene>
<dbReference type="CDD" id="cd01448">
    <property type="entry name" value="TST_Repeat_1"/>
    <property type="match status" value="1"/>
</dbReference>
<dbReference type="InterPro" id="IPR001307">
    <property type="entry name" value="Thiosulphate_STrfase_CS"/>
</dbReference>
<name>A0A3A9WIB8_9ACTN</name>
<evidence type="ECO:0000313" key="8">
    <source>
        <dbReference type="Proteomes" id="UP000275024"/>
    </source>
</evidence>
<evidence type="ECO:0000313" key="5">
    <source>
        <dbReference type="EMBL" id="RKN12519.1"/>
    </source>
</evidence>
<dbReference type="EMBL" id="RBDX01000001">
    <property type="protein sequence ID" value="RKN12519.1"/>
    <property type="molecule type" value="Genomic_DNA"/>
</dbReference>
<dbReference type="Proteomes" id="UP000275024">
    <property type="component" value="Unassembled WGS sequence"/>
</dbReference>
<dbReference type="GO" id="GO:0004792">
    <property type="term" value="F:thiosulfate-cyanide sulfurtransferase activity"/>
    <property type="evidence" value="ECO:0007669"/>
    <property type="project" value="InterPro"/>
</dbReference>
<keyword evidence="2" id="KW-0677">Repeat</keyword>
<dbReference type="Gene3D" id="3.40.250.10">
    <property type="entry name" value="Rhodanese-like domain"/>
    <property type="match status" value="2"/>
</dbReference>
<dbReference type="PROSITE" id="PS00380">
    <property type="entry name" value="RHODANESE_1"/>
    <property type="match status" value="1"/>
</dbReference>
<sequence length="293" mass="30111">MSAPVPTPFDTPSATPFVSSAALGRALREGRAPVLLDVRHTPRRGADRDAYARGHLPGAVFVDLPAELASPGGGPGGRLPLPEPGALQAAARRWGVGAGSDVVVYDERSGLSAARAWWLLRWAGHARVRILDGGLAAWRAAGGELTADEPVVTPGDLVVEPGRLPVVDIDEAAERALRGLLFDARRAEDHRGGHIPGAHSTPAGRNLTPEGTLLPADELRSRYADAERASSGGPLAVHCGSGVSATFQIAVLASLGIDAALFPGSWSAWSADPDRPVATDAGDAADAEAGGTP</sequence>
<feature type="region of interest" description="Disordered" evidence="3">
    <location>
        <begin position="191"/>
        <end position="212"/>
    </location>
</feature>
<evidence type="ECO:0000256" key="1">
    <source>
        <dbReference type="ARBA" id="ARBA00022679"/>
    </source>
</evidence>
<feature type="compositionally biased region" description="Low complexity" evidence="3">
    <location>
        <begin position="278"/>
        <end position="293"/>
    </location>
</feature>
<dbReference type="AlphaFoldDB" id="A0A3A9WIB8"/>
<dbReference type="InterPro" id="IPR001763">
    <property type="entry name" value="Rhodanese-like_dom"/>
</dbReference>
<dbReference type="Pfam" id="PF00581">
    <property type="entry name" value="Rhodanese"/>
    <property type="match status" value="2"/>
</dbReference>
<comment type="caution">
    <text evidence="5">The sequence shown here is derived from an EMBL/GenBank/DDBJ whole genome shotgun (WGS) entry which is preliminary data.</text>
</comment>
<evidence type="ECO:0000313" key="6">
    <source>
        <dbReference type="EMBL" id="RKN27715.1"/>
    </source>
</evidence>
<evidence type="ECO:0000256" key="2">
    <source>
        <dbReference type="ARBA" id="ARBA00022737"/>
    </source>
</evidence>
<evidence type="ECO:0000313" key="7">
    <source>
        <dbReference type="Proteomes" id="UP000268652"/>
    </source>
</evidence>
<dbReference type="InterPro" id="IPR045078">
    <property type="entry name" value="TST/MPST-like"/>
</dbReference>
<dbReference type="SUPFAM" id="SSF52821">
    <property type="entry name" value="Rhodanese/Cell cycle control phosphatase"/>
    <property type="match status" value="2"/>
</dbReference>
<dbReference type="EMBL" id="RBDY01000001">
    <property type="protein sequence ID" value="RKN27715.1"/>
    <property type="molecule type" value="Genomic_DNA"/>
</dbReference>
<protein>
    <submittedName>
        <fullName evidence="5">Sulfurtransferase</fullName>
    </submittedName>
</protein>
<organism evidence="5 8">
    <name type="scientific">Streptomyces radicis</name>
    <dbReference type="NCBI Taxonomy" id="1750517"/>
    <lineage>
        <taxon>Bacteria</taxon>
        <taxon>Bacillati</taxon>
        <taxon>Actinomycetota</taxon>
        <taxon>Actinomycetes</taxon>
        <taxon>Kitasatosporales</taxon>
        <taxon>Streptomycetaceae</taxon>
        <taxon>Streptomyces</taxon>
    </lineage>
</organism>
<feature type="domain" description="Rhodanese" evidence="4">
    <location>
        <begin position="180"/>
        <end position="278"/>
    </location>
</feature>
<dbReference type="PANTHER" id="PTHR11364">
    <property type="entry name" value="THIOSULFATE SULFERTANSFERASE"/>
    <property type="match status" value="1"/>
</dbReference>
<evidence type="ECO:0000256" key="3">
    <source>
        <dbReference type="SAM" id="MobiDB-lite"/>
    </source>
</evidence>
<accession>A0A3A9WIB8</accession>
<dbReference type="Proteomes" id="UP000268652">
    <property type="component" value="Unassembled WGS sequence"/>
</dbReference>
<dbReference type="SMART" id="SM00450">
    <property type="entry name" value="RHOD"/>
    <property type="match status" value="2"/>
</dbReference>
<keyword evidence="7" id="KW-1185">Reference proteome</keyword>
<reference evidence="7 8" key="1">
    <citation type="submission" date="2018-09" db="EMBL/GenBank/DDBJ databases">
        <title>Streptomyces sp. nov. DS1-2, an endophytic actinomycete isolated from roots of Dendrobium scabrilingue.</title>
        <authorList>
            <person name="Kuncharoen N."/>
            <person name="Kudo T."/>
            <person name="Ohkuma M."/>
            <person name="Yuki M."/>
            <person name="Tanasupawat S."/>
        </authorList>
    </citation>
    <scope>NUCLEOTIDE SEQUENCE [LARGE SCALE GENOMIC DNA]</scope>
    <source>
        <strain evidence="5 8">AZ1-7</strain>
        <strain evidence="6 7">DS1-2</strain>
    </source>
</reference>
<evidence type="ECO:0000259" key="4">
    <source>
        <dbReference type="PROSITE" id="PS50206"/>
    </source>
</evidence>
<proteinExistence type="predicted"/>
<dbReference type="RefSeq" id="WP_120695074.1">
    <property type="nucleotide sequence ID" value="NZ_RBDX01000001.1"/>
</dbReference>
<dbReference type="OrthoDB" id="9770030at2"/>
<keyword evidence="1 5" id="KW-0808">Transferase</keyword>
<dbReference type="PANTHER" id="PTHR11364:SF27">
    <property type="entry name" value="SULFURTRANSFERASE"/>
    <property type="match status" value="1"/>
</dbReference>
<feature type="domain" description="Rhodanese" evidence="4">
    <location>
        <begin position="29"/>
        <end position="147"/>
    </location>
</feature>
<dbReference type="PROSITE" id="PS50206">
    <property type="entry name" value="RHODANESE_3"/>
    <property type="match status" value="2"/>
</dbReference>